<evidence type="ECO:0000313" key="2">
    <source>
        <dbReference type="Proteomes" id="UP000466332"/>
    </source>
</evidence>
<dbReference type="Proteomes" id="UP000466332">
    <property type="component" value="Unassembled WGS sequence"/>
</dbReference>
<keyword evidence="2" id="KW-1185">Reference proteome</keyword>
<name>A0ABW9WEK3_9BURK</name>
<dbReference type="RefSeq" id="WP_161044463.1">
    <property type="nucleotide sequence ID" value="NZ_WWCS01000004.1"/>
</dbReference>
<organism evidence="1 2">
    <name type="scientific">Duganella margarita</name>
    <dbReference type="NCBI Taxonomy" id="2692170"/>
    <lineage>
        <taxon>Bacteria</taxon>
        <taxon>Pseudomonadati</taxon>
        <taxon>Pseudomonadota</taxon>
        <taxon>Betaproteobacteria</taxon>
        <taxon>Burkholderiales</taxon>
        <taxon>Oxalobacteraceae</taxon>
        <taxon>Telluria group</taxon>
        <taxon>Duganella</taxon>
    </lineage>
</organism>
<accession>A0ABW9WEK3</accession>
<reference evidence="1 2" key="1">
    <citation type="submission" date="2019-12" db="EMBL/GenBank/DDBJ databases">
        <title>Novel species isolated from a subtropical stream in China.</title>
        <authorList>
            <person name="Lu H."/>
        </authorList>
    </citation>
    <scope>NUCLEOTIDE SEQUENCE [LARGE SCALE GENOMIC DNA]</scope>
    <source>
        <strain evidence="1 2">FT109W</strain>
    </source>
</reference>
<sequence length="316" mass="34215">MYFPYVFGRSSELLAIRSSSKSYLSSGVVTPIIEPIVAKPAALIKSIKEMGERAQRAIIITNPLQGELKGGAVAAWAGPVDAALAAHPTIMPGFLCRPGVTSAMISTFLTKYANREVALLYLNSGLPDTVFQSIASVPNVSYHIALQGKVPSSQLALIPHSKRVYIYDHFNKQPRNADYAGEEHFTDKHISFAEHGAGFGDYTITGSEVQLGGGPPAAVAVHITYRSGADGNLWVQHFVSDDTDMGVGTTGEKFLQAIAKFAAEYHGRSAEFGANAALSDYLQNHNNSHFPGLPKNKERQIQHHIARVHDYLMTGH</sequence>
<dbReference type="InterPro" id="IPR047727">
    <property type="entry name" value="Sce7725-like"/>
</dbReference>
<protein>
    <submittedName>
        <fullName evidence="1">Sce7725 family protein</fullName>
    </submittedName>
</protein>
<dbReference type="NCBIfam" id="NF033831">
    <property type="entry name" value="sce7725_fam"/>
    <property type="match status" value="1"/>
</dbReference>
<dbReference type="EMBL" id="WWCS01000004">
    <property type="protein sequence ID" value="MYN39368.1"/>
    <property type="molecule type" value="Genomic_DNA"/>
</dbReference>
<proteinExistence type="predicted"/>
<evidence type="ECO:0000313" key="1">
    <source>
        <dbReference type="EMBL" id="MYN39368.1"/>
    </source>
</evidence>
<gene>
    <name evidence="1" type="ORF">GTP55_08285</name>
</gene>
<comment type="caution">
    <text evidence="1">The sequence shown here is derived from an EMBL/GenBank/DDBJ whole genome shotgun (WGS) entry which is preliminary data.</text>
</comment>